<feature type="compositionally biased region" description="Basic residues" evidence="11">
    <location>
        <begin position="537"/>
        <end position="547"/>
    </location>
</feature>
<dbReference type="Gene3D" id="2.10.70.10">
    <property type="entry name" value="Complement Module, domain 1"/>
    <property type="match status" value="1"/>
</dbReference>
<feature type="signal peptide" evidence="10">
    <location>
        <begin position="1"/>
        <end position="21"/>
    </location>
</feature>
<feature type="compositionally biased region" description="Low complexity" evidence="11">
    <location>
        <begin position="487"/>
        <end position="504"/>
    </location>
</feature>
<evidence type="ECO:0000256" key="5">
    <source>
        <dbReference type="ARBA" id="ARBA00023157"/>
    </source>
</evidence>
<dbReference type="GO" id="GO:0030245">
    <property type="term" value="P:cellulose catabolic process"/>
    <property type="evidence" value="ECO:0007669"/>
    <property type="project" value="UniProtKB-KW"/>
</dbReference>
<dbReference type="SUPFAM" id="SSF57535">
    <property type="entry name" value="Complement control module/SCR domain"/>
    <property type="match status" value="1"/>
</dbReference>
<organism evidence="13">
    <name type="scientific">Phallusia mammillata</name>
    <dbReference type="NCBI Taxonomy" id="59560"/>
    <lineage>
        <taxon>Eukaryota</taxon>
        <taxon>Metazoa</taxon>
        <taxon>Chordata</taxon>
        <taxon>Tunicata</taxon>
        <taxon>Ascidiacea</taxon>
        <taxon>Phlebobranchia</taxon>
        <taxon>Ascidiidae</taxon>
        <taxon>Phallusia</taxon>
    </lineage>
</organism>
<gene>
    <name evidence="13" type="primary">LOC100184662</name>
</gene>
<evidence type="ECO:0000256" key="7">
    <source>
        <dbReference type="ARBA" id="ARBA00023295"/>
    </source>
</evidence>
<sequence length="995" mass="109525">MRSKVLTLIVLLITLTKQGSGQFFQVGKCGLLTPPRNGMIRRCTSGSRSGSVCTLTCLSGFTKTTVDRTCTCVGGICVWEGVNPKCTKAECPRPDHEDGRIIIVDKWPTGFAGLIEFGEMESDFREGWSVVIAFNGPLGQTAKLKSWTAELAGISPKRDAFTLNNAPFNQNNTDANIKALFVVDHVQGPIPEKGYAGLYNRRIADANCFPKTTLGHLHTFSSYSATPPRATTTTEATTTTTIQTTAETTQTTTVESTTTPPASISSTTGVAVEPQEGSSEETTPSSKLSPSTDIVSTVQPTTQENLSSVVSSAGTSPTTQSTLVTTAAETTALGVTERQFIVENRQCRKQGPDGYRTQPGWIDKEKPYFSGNAIVQVSETIDDWLVIVVYQMPIESIKMWNVVQAGVEENGHVWMFGPMQWNPQLHKGELNINFIAELRTRSDVNPQGKVYLCSTQILHGDPVLLFNEESFLSVPPAPAEAEAGIDESSSQASTSEQPSATSSSVTLAPVTGTTSNPTHDQRCRSSAPDGRLPRQPRQTRPRWKKSKDKTTYDYNEVLHKSILFYEAQRAGPLPPNYNRIPWRGDSTLKDGCSIGADLSGGWFDAGDHVKFTFPMAFSVTMLSWGGNLFRKAYADAGVLTRLLGGIKWPVNYLMRAHVSKFELVTQVGNGEDDHEIWGRPEQLTGARPIYSITKTLPGSEVAAETAAALAAASIFLRRTHRRIAIQAIRHAKELYEFATKYRGHYHISTPEVTEFYRSHSGYEDELIWAGAWLYKATKIKKYLEDAKQNFVRIGAGYQTPGEFSWDHKLVGAKVLLAEITGEAVYRTGIERYMTRMMTAVPKTPQGLVWPNEWAPNRYTANAAMIGLAASMLDPPMPKKSAYIEFAKKQLHLMLGDSGKSYVVGFGTNYPRRVHHRSSSCPPLPGACNWNTYHSVRPNHYILYGALVGGPNLRGVFLDHRSNHRQSEVACDYNAGFQSAIAGLKHYVMQNRTQTP</sequence>
<feature type="region of interest" description="Disordered" evidence="11">
    <location>
        <begin position="219"/>
        <end position="321"/>
    </location>
</feature>
<proteinExistence type="evidence at transcript level"/>
<evidence type="ECO:0000256" key="6">
    <source>
        <dbReference type="ARBA" id="ARBA00023277"/>
    </source>
</evidence>
<comment type="similarity">
    <text evidence="2 9 10">Belongs to the glycosyl hydrolase 9 (cellulase E) family.</text>
</comment>
<feature type="chain" id="PRO_5026379527" description="Endoglucanase" evidence="10">
    <location>
        <begin position="22"/>
        <end position="995"/>
    </location>
</feature>
<feature type="compositionally biased region" description="Low complexity" evidence="11">
    <location>
        <begin position="225"/>
        <end position="268"/>
    </location>
</feature>
<dbReference type="SUPFAM" id="SSF48208">
    <property type="entry name" value="Six-hairpin glycosidases"/>
    <property type="match status" value="1"/>
</dbReference>
<dbReference type="PROSITE" id="PS00592">
    <property type="entry name" value="GH9_2"/>
    <property type="match status" value="1"/>
</dbReference>
<dbReference type="AlphaFoldDB" id="A0A6F9DIU5"/>
<dbReference type="Pfam" id="PF00759">
    <property type="entry name" value="Glyco_hydro_9"/>
    <property type="match status" value="1"/>
</dbReference>
<keyword evidence="10" id="KW-0732">Signal</keyword>
<evidence type="ECO:0000256" key="11">
    <source>
        <dbReference type="SAM" id="MobiDB-lite"/>
    </source>
</evidence>
<evidence type="ECO:0000256" key="3">
    <source>
        <dbReference type="ARBA" id="ARBA00022801"/>
    </source>
</evidence>
<keyword evidence="3 9" id="KW-0378">Hydrolase</keyword>
<dbReference type="InterPro" id="IPR035976">
    <property type="entry name" value="Sushi/SCR/CCP_sf"/>
</dbReference>
<protein>
    <recommendedName>
        <fullName evidence="10">Endoglucanase</fullName>
        <ecNumber evidence="10">3.2.1.4</ecNumber>
    </recommendedName>
</protein>
<evidence type="ECO:0000256" key="4">
    <source>
        <dbReference type="ARBA" id="ARBA00023001"/>
    </source>
</evidence>
<dbReference type="GO" id="GO:0008810">
    <property type="term" value="F:cellulase activity"/>
    <property type="evidence" value="ECO:0007669"/>
    <property type="project" value="UniProtKB-EC"/>
</dbReference>
<name>A0A6F9DIU5_9ASCI</name>
<dbReference type="Gene3D" id="1.50.10.10">
    <property type="match status" value="1"/>
</dbReference>
<dbReference type="EMBL" id="LR787024">
    <property type="protein sequence ID" value="CAB3262886.1"/>
    <property type="molecule type" value="mRNA"/>
</dbReference>
<keyword evidence="4 10" id="KW-0136">Cellulose degradation</keyword>
<dbReference type="InterPro" id="IPR008928">
    <property type="entry name" value="6-hairpin_glycosidase_sf"/>
</dbReference>
<feature type="active site" evidence="9">
    <location>
        <position position="914"/>
    </location>
</feature>
<feature type="region of interest" description="Disordered" evidence="11">
    <location>
        <begin position="477"/>
        <end position="548"/>
    </location>
</feature>
<evidence type="ECO:0000256" key="10">
    <source>
        <dbReference type="RuleBase" id="RU361166"/>
    </source>
</evidence>
<dbReference type="PANTHER" id="PTHR22298">
    <property type="entry name" value="ENDO-1,4-BETA-GLUCANASE"/>
    <property type="match status" value="1"/>
</dbReference>
<evidence type="ECO:0000313" key="13">
    <source>
        <dbReference type="EMBL" id="CAB3262886.1"/>
    </source>
</evidence>
<keyword evidence="5" id="KW-1015">Disulfide bond</keyword>
<evidence type="ECO:0000256" key="8">
    <source>
        <dbReference type="ARBA" id="ARBA00023326"/>
    </source>
</evidence>
<dbReference type="InterPro" id="IPR012341">
    <property type="entry name" value="6hp_glycosidase-like_sf"/>
</dbReference>
<evidence type="ECO:0000256" key="1">
    <source>
        <dbReference type="ARBA" id="ARBA00000966"/>
    </source>
</evidence>
<dbReference type="EC" id="3.2.1.4" evidence="10"/>
<feature type="compositionally biased region" description="Polar residues" evidence="11">
    <location>
        <begin position="276"/>
        <end position="313"/>
    </location>
</feature>
<keyword evidence="7 9" id="KW-0326">Glycosidase</keyword>
<evidence type="ECO:0000256" key="2">
    <source>
        <dbReference type="ARBA" id="ARBA00007072"/>
    </source>
</evidence>
<evidence type="ECO:0000259" key="12">
    <source>
        <dbReference type="Pfam" id="PF00759"/>
    </source>
</evidence>
<dbReference type="InterPro" id="IPR001701">
    <property type="entry name" value="Glyco_hydro_9"/>
</dbReference>
<feature type="domain" description="Glycoside hydrolase family 9" evidence="12">
    <location>
        <begin position="554"/>
        <end position="979"/>
    </location>
</feature>
<comment type="catalytic activity">
    <reaction evidence="1 10">
        <text>Endohydrolysis of (1-&gt;4)-beta-D-glucosidic linkages in cellulose, lichenin and cereal beta-D-glucans.</text>
        <dbReference type="EC" id="3.2.1.4"/>
    </reaction>
</comment>
<accession>A0A6F9DIU5</accession>
<keyword evidence="8 9" id="KW-0624">Polysaccharide degradation</keyword>
<evidence type="ECO:0000256" key="9">
    <source>
        <dbReference type="PROSITE-ProRule" id="PRU10059"/>
    </source>
</evidence>
<keyword evidence="6 9" id="KW-0119">Carbohydrate metabolism</keyword>
<dbReference type="InterPro" id="IPR018221">
    <property type="entry name" value="Glyco_hydro_9_His_AS"/>
</dbReference>
<reference evidence="13" key="1">
    <citation type="submission" date="2020-04" db="EMBL/GenBank/DDBJ databases">
        <authorList>
            <person name="Neveu A P."/>
        </authorList>
    </citation>
    <scope>NUCLEOTIDE SEQUENCE</scope>
    <source>
        <tissue evidence="13">Whole embryo</tissue>
    </source>
</reference>